<dbReference type="Proteomes" id="UP001595632">
    <property type="component" value="Unassembled WGS sequence"/>
</dbReference>
<protein>
    <submittedName>
        <fullName evidence="3">PRC-barrel domain-containing protein</fullName>
    </submittedName>
</protein>
<accession>A0ABV7GQM2</accession>
<evidence type="ECO:0000259" key="2">
    <source>
        <dbReference type="Pfam" id="PF05239"/>
    </source>
</evidence>
<feature type="signal peptide" evidence="1">
    <location>
        <begin position="1"/>
        <end position="19"/>
    </location>
</feature>
<keyword evidence="4" id="KW-1185">Reference proteome</keyword>
<evidence type="ECO:0000256" key="1">
    <source>
        <dbReference type="SAM" id="SignalP"/>
    </source>
</evidence>
<dbReference type="RefSeq" id="WP_275633319.1">
    <property type="nucleotide sequence ID" value="NZ_JARGYD010000005.1"/>
</dbReference>
<gene>
    <name evidence="3" type="ORF">ACFOGP_07380</name>
</gene>
<keyword evidence="1" id="KW-0732">Signal</keyword>
<dbReference type="InterPro" id="IPR011033">
    <property type="entry name" value="PRC_barrel-like_sf"/>
</dbReference>
<feature type="domain" description="PRC-barrel" evidence="2">
    <location>
        <begin position="81"/>
        <end position="124"/>
    </location>
</feature>
<sequence>MKSILVSTLALTIGTAAFAQSDMAEGEMDGARVDLYNMDQAQLIRTRDITGGEIYTMNEANDEGSAWDMDTTYNEVGADWNEIGEIEDLILSEEGQLIGIVAEVGGFLDIADKHVMISVEDVKLVPVDDSTYVYVTRYNEEELESMEDIDEGFWD</sequence>
<evidence type="ECO:0000313" key="4">
    <source>
        <dbReference type="Proteomes" id="UP001595632"/>
    </source>
</evidence>
<dbReference type="Gene3D" id="2.30.30.240">
    <property type="entry name" value="PRC-barrel domain"/>
    <property type="match status" value="1"/>
</dbReference>
<organism evidence="3 4">
    <name type="scientific">Psychromarinibacter halotolerans</name>
    <dbReference type="NCBI Taxonomy" id="1775175"/>
    <lineage>
        <taxon>Bacteria</taxon>
        <taxon>Pseudomonadati</taxon>
        <taxon>Pseudomonadota</taxon>
        <taxon>Alphaproteobacteria</taxon>
        <taxon>Rhodobacterales</taxon>
        <taxon>Paracoccaceae</taxon>
        <taxon>Psychromarinibacter</taxon>
    </lineage>
</organism>
<evidence type="ECO:0000313" key="3">
    <source>
        <dbReference type="EMBL" id="MFC3142524.1"/>
    </source>
</evidence>
<dbReference type="InterPro" id="IPR027275">
    <property type="entry name" value="PRC-brl_dom"/>
</dbReference>
<dbReference type="EMBL" id="JBHRTB010000010">
    <property type="protein sequence ID" value="MFC3142524.1"/>
    <property type="molecule type" value="Genomic_DNA"/>
</dbReference>
<proteinExistence type="predicted"/>
<dbReference type="SUPFAM" id="SSF50346">
    <property type="entry name" value="PRC-barrel domain"/>
    <property type="match status" value="1"/>
</dbReference>
<name>A0ABV7GQM2_9RHOB</name>
<feature type="chain" id="PRO_5045573116" evidence="1">
    <location>
        <begin position="20"/>
        <end position="155"/>
    </location>
</feature>
<reference evidence="4" key="1">
    <citation type="journal article" date="2019" name="Int. J. Syst. Evol. Microbiol.">
        <title>The Global Catalogue of Microorganisms (GCM) 10K type strain sequencing project: providing services to taxonomists for standard genome sequencing and annotation.</title>
        <authorList>
            <consortium name="The Broad Institute Genomics Platform"/>
            <consortium name="The Broad Institute Genome Sequencing Center for Infectious Disease"/>
            <person name="Wu L."/>
            <person name="Ma J."/>
        </authorList>
    </citation>
    <scope>NUCLEOTIDE SEQUENCE [LARGE SCALE GENOMIC DNA]</scope>
    <source>
        <strain evidence="4">KCTC 52366</strain>
    </source>
</reference>
<comment type="caution">
    <text evidence="3">The sequence shown here is derived from an EMBL/GenBank/DDBJ whole genome shotgun (WGS) entry which is preliminary data.</text>
</comment>
<dbReference type="Pfam" id="PF05239">
    <property type="entry name" value="PRC"/>
    <property type="match status" value="1"/>
</dbReference>